<dbReference type="AlphaFoldDB" id="A0ABD2QNX9"/>
<dbReference type="InterPro" id="IPR000465">
    <property type="entry name" value="XPA/RAD14"/>
</dbReference>
<dbReference type="InterPro" id="IPR037129">
    <property type="entry name" value="XPA_sf"/>
</dbReference>
<comment type="caution">
    <text evidence="11">The sequence shown here is derived from an EMBL/GenBank/DDBJ whole genome shotgun (WGS) entry which is preliminary data.</text>
</comment>
<keyword evidence="3" id="KW-0479">Metal-binding</keyword>
<evidence type="ECO:0000256" key="3">
    <source>
        <dbReference type="ARBA" id="ARBA00022723"/>
    </source>
</evidence>
<dbReference type="SUPFAM" id="SSF46955">
    <property type="entry name" value="Putative DNA-binding domain"/>
    <property type="match status" value="1"/>
</dbReference>
<keyword evidence="7" id="KW-0238">DNA-binding</keyword>
<evidence type="ECO:0000313" key="12">
    <source>
        <dbReference type="Proteomes" id="UP001626550"/>
    </source>
</evidence>
<keyword evidence="12" id="KW-1185">Reference proteome</keyword>
<dbReference type="PANTHER" id="PTHR10142">
    <property type="entry name" value="DNA REPAIR PROTEIN COMPLEMENTING XP-A CELLS"/>
    <property type="match status" value="1"/>
</dbReference>
<dbReference type="NCBIfam" id="TIGR00598">
    <property type="entry name" value="rad14"/>
    <property type="match status" value="1"/>
</dbReference>
<keyword evidence="9" id="KW-0539">Nucleus</keyword>
<comment type="similarity">
    <text evidence="2">Belongs to the XPA family.</text>
</comment>
<dbReference type="Gene3D" id="3.90.530.10">
    <property type="entry name" value="XPA C-terminal domain"/>
    <property type="match status" value="1"/>
</dbReference>
<comment type="subcellular location">
    <subcellularLocation>
        <location evidence="1">Nucleus</location>
    </subcellularLocation>
</comment>
<evidence type="ECO:0000256" key="6">
    <source>
        <dbReference type="ARBA" id="ARBA00022833"/>
    </source>
</evidence>
<name>A0ABD2QNX9_9PLAT</name>
<dbReference type="GO" id="GO:0006281">
    <property type="term" value="P:DNA repair"/>
    <property type="evidence" value="ECO:0007669"/>
    <property type="project" value="UniProtKB-KW"/>
</dbReference>
<dbReference type="InterPro" id="IPR022656">
    <property type="entry name" value="XPA_C"/>
</dbReference>
<gene>
    <name evidence="11" type="ORF">Ciccas_000103</name>
</gene>
<dbReference type="Proteomes" id="UP001626550">
    <property type="component" value="Unassembled WGS sequence"/>
</dbReference>
<evidence type="ECO:0000256" key="5">
    <source>
        <dbReference type="ARBA" id="ARBA00022771"/>
    </source>
</evidence>
<organism evidence="11 12">
    <name type="scientific">Cichlidogyrus casuarinus</name>
    <dbReference type="NCBI Taxonomy" id="1844966"/>
    <lineage>
        <taxon>Eukaryota</taxon>
        <taxon>Metazoa</taxon>
        <taxon>Spiralia</taxon>
        <taxon>Lophotrochozoa</taxon>
        <taxon>Platyhelminthes</taxon>
        <taxon>Monogenea</taxon>
        <taxon>Monopisthocotylea</taxon>
        <taxon>Dactylogyridea</taxon>
        <taxon>Ancyrocephalidae</taxon>
        <taxon>Cichlidogyrus</taxon>
    </lineage>
</organism>
<dbReference type="GO" id="GO:0003677">
    <property type="term" value="F:DNA binding"/>
    <property type="evidence" value="ECO:0007669"/>
    <property type="project" value="UniProtKB-KW"/>
</dbReference>
<dbReference type="InterPro" id="IPR022652">
    <property type="entry name" value="Znf_XPA_CS"/>
</dbReference>
<evidence type="ECO:0000256" key="9">
    <source>
        <dbReference type="ARBA" id="ARBA00023242"/>
    </source>
</evidence>
<dbReference type="EMBL" id="JBJKFK010000005">
    <property type="protein sequence ID" value="KAL3321225.1"/>
    <property type="molecule type" value="Genomic_DNA"/>
</dbReference>
<keyword evidence="6" id="KW-0862">Zinc</keyword>
<evidence type="ECO:0000313" key="11">
    <source>
        <dbReference type="EMBL" id="KAL3321225.1"/>
    </source>
</evidence>
<evidence type="ECO:0000259" key="10">
    <source>
        <dbReference type="Pfam" id="PF05181"/>
    </source>
</evidence>
<sequence length="266" mass="31295">MIYKLQFSNVYTSKKDFTCTKKKENASAGGFFLEEEHPSISKSCKNEFNKDEEASNSEEEDVYSIKKRRKIIQKDPIESLKSEIQLLRPPDQGKLVCNECERNFEYSFLMEKFDCEVCDVCHDPKDTHTLITRTTAKSRYLLSDVDLDQREPVLKYLLKANPRNKSWGDMRLYLEAQVVDRALELHGSEEGLEAKRKHLTDRRENSRIKGYEKRLKELRVQTRSSRYVKKNENHTHDFGAEIYNPESDNYSKTCNSCKFVTEYEKL</sequence>
<dbReference type="PANTHER" id="PTHR10142:SF0">
    <property type="entry name" value="DNA REPAIR PROTEIN COMPLEMENTING XP-A CELLS"/>
    <property type="match status" value="1"/>
</dbReference>
<dbReference type="GO" id="GO:0005634">
    <property type="term" value="C:nucleus"/>
    <property type="evidence" value="ECO:0007669"/>
    <property type="project" value="UniProtKB-SubCell"/>
</dbReference>
<reference evidence="11 12" key="1">
    <citation type="submission" date="2024-11" db="EMBL/GenBank/DDBJ databases">
        <title>Adaptive evolution of stress response genes in parasites aligns with host niche diversity.</title>
        <authorList>
            <person name="Hahn C."/>
            <person name="Resl P."/>
        </authorList>
    </citation>
    <scope>NUCLEOTIDE SEQUENCE [LARGE SCALE GENOMIC DNA]</scope>
    <source>
        <strain evidence="11">EGGRZ-B1_66</strain>
        <tissue evidence="11">Body</tissue>
    </source>
</reference>
<protein>
    <recommendedName>
        <fullName evidence="10">XPA C-terminal domain-containing protein</fullName>
    </recommendedName>
</protein>
<dbReference type="SUPFAM" id="SSF57716">
    <property type="entry name" value="Glucocorticoid receptor-like (DNA-binding domain)"/>
    <property type="match status" value="1"/>
</dbReference>
<keyword evidence="8" id="KW-0234">DNA repair</keyword>
<evidence type="ECO:0000256" key="4">
    <source>
        <dbReference type="ARBA" id="ARBA00022763"/>
    </source>
</evidence>
<dbReference type="GO" id="GO:0008270">
    <property type="term" value="F:zinc ion binding"/>
    <property type="evidence" value="ECO:0007669"/>
    <property type="project" value="UniProtKB-KW"/>
</dbReference>
<keyword evidence="5" id="KW-0863">Zinc-finger</keyword>
<accession>A0ABD2QNX9</accession>
<proteinExistence type="inferred from homology"/>
<keyword evidence="4" id="KW-0227">DNA damage</keyword>
<evidence type="ECO:0000256" key="2">
    <source>
        <dbReference type="ARBA" id="ARBA00005548"/>
    </source>
</evidence>
<evidence type="ECO:0000256" key="1">
    <source>
        <dbReference type="ARBA" id="ARBA00004123"/>
    </source>
</evidence>
<dbReference type="Pfam" id="PF05181">
    <property type="entry name" value="XPA_C"/>
    <property type="match status" value="1"/>
</dbReference>
<evidence type="ECO:0000256" key="7">
    <source>
        <dbReference type="ARBA" id="ARBA00023125"/>
    </source>
</evidence>
<dbReference type="InterPro" id="IPR009061">
    <property type="entry name" value="DNA-bd_dom_put_sf"/>
</dbReference>
<evidence type="ECO:0000256" key="8">
    <source>
        <dbReference type="ARBA" id="ARBA00023204"/>
    </source>
</evidence>
<dbReference type="Pfam" id="PF01286">
    <property type="entry name" value="XPA_N"/>
    <property type="match status" value="1"/>
</dbReference>
<feature type="domain" description="XPA C-terminal" evidence="10">
    <location>
        <begin position="128"/>
        <end position="178"/>
    </location>
</feature>